<dbReference type="Proteomes" id="UP001524587">
    <property type="component" value="Unassembled WGS sequence"/>
</dbReference>
<evidence type="ECO:0000313" key="3">
    <source>
        <dbReference type="Proteomes" id="UP001524587"/>
    </source>
</evidence>
<dbReference type="RefSeq" id="WP_422864734.1">
    <property type="nucleotide sequence ID" value="NZ_JAMSKV010000011.1"/>
</dbReference>
<evidence type="ECO:0000313" key="2">
    <source>
        <dbReference type="EMBL" id="MCQ8279242.1"/>
    </source>
</evidence>
<accession>A0ABT1WAH0</accession>
<sequence>MMRSQEWQQDQRSAEDASGTHIPFTAPLLSGVCARRSRSAPEFLMPNPSGRRGIYVVSWKSVAEYASPTLHDHVLSGRLAELDVLDPPSVRAAATGVALEGYAGPAVAEAAERGRAREDGQQLRLWSRLMMALIEDASMGEEERIGFLQRLGRAGPRMMTTGLNTLADRLGWEPGTLFEALGRLSTGYAPLLPGGRMTVLLVLFERMRGEIAREISLLRAERGTGHALNAKLGRLLPDLEHCQHHGRALTERALRRLDQPLGLLRDWQTDPILSLRPAIAAESALDGWDHIACLWQDCATSTARVAVLPELAALLRLLSERIRAEDGIARNPVETRDETAIVPAARDHPGETTLAGSIVDLVERNERVRALELELGSLHA</sequence>
<comment type="caution">
    <text evidence="2">The sequence shown here is derived from an EMBL/GenBank/DDBJ whole genome shotgun (WGS) entry which is preliminary data.</text>
</comment>
<organism evidence="2 3">
    <name type="scientific">Endosaccharibacter trunci</name>
    <dbReference type="NCBI Taxonomy" id="2812733"/>
    <lineage>
        <taxon>Bacteria</taxon>
        <taxon>Pseudomonadati</taxon>
        <taxon>Pseudomonadota</taxon>
        <taxon>Alphaproteobacteria</taxon>
        <taxon>Acetobacterales</taxon>
        <taxon>Acetobacteraceae</taxon>
        <taxon>Endosaccharibacter</taxon>
    </lineage>
</organism>
<gene>
    <name evidence="2" type="ORF">NFI95_12390</name>
</gene>
<evidence type="ECO:0000256" key="1">
    <source>
        <dbReference type="SAM" id="MobiDB-lite"/>
    </source>
</evidence>
<feature type="compositionally biased region" description="Polar residues" evidence="1">
    <location>
        <begin position="1"/>
        <end position="11"/>
    </location>
</feature>
<dbReference type="EMBL" id="JAMSKV010000011">
    <property type="protein sequence ID" value="MCQ8279242.1"/>
    <property type="molecule type" value="Genomic_DNA"/>
</dbReference>
<protein>
    <submittedName>
        <fullName evidence="2">Uncharacterized protein</fullName>
    </submittedName>
</protein>
<keyword evidence="3" id="KW-1185">Reference proteome</keyword>
<feature type="region of interest" description="Disordered" evidence="1">
    <location>
        <begin position="1"/>
        <end position="22"/>
    </location>
</feature>
<reference evidence="2 3" key="1">
    <citation type="submission" date="2022-06" db="EMBL/GenBank/DDBJ databases">
        <title>Endosaccharibacter gen. nov., sp. nov., endophytic bacteria isolated from sugarcane.</title>
        <authorList>
            <person name="Pitiwittayakul N."/>
            <person name="Yukphan P."/>
            <person name="Charoenyingcharoen P."/>
            <person name="Tanasupawat S."/>
        </authorList>
    </citation>
    <scope>NUCLEOTIDE SEQUENCE [LARGE SCALE GENOMIC DNA]</scope>
    <source>
        <strain evidence="2 3">KSS8</strain>
    </source>
</reference>
<name>A0ABT1WAH0_9PROT</name>
<proteinExistence type="predicted"/>